<name>A0A5P1EIL4_ASPOF</name>
<dbReference type="Proteomes" id="UP000243459">
    <property type="component" value="Chromosome 6"/>
</dbReference>
<evidence type="ECO:0000313" key="2">
    <source>
        <dbReference type="Proteomes" id="UP000243459"/>
    </source>
</evidence>
<dbReference type="EMBL" id="CM007386">
    <property type="protein sequence ID" value="ONK65795.1"/>
    <property type="molecule type" value="Genomic_DNA"/>
</dbReference>
<dbReference type="GO" id="GO:0030246">
    <property type="term" value="F:carbohydrate binding"/>
    <property type="evidence" value="ECO:0007669"/>
    <property type="project" value="InterPro"/>
</dbReference>
<organism evidence="1 2">
    <name type="scientific">Asparagus officinalis</name>
    <name type="common">Garden asparagus</name>
    <dbReference type="NCBI Taxonomy" id="4686"/>
    <lineage>
        <taxon>Eukaryota</taxon>
        <taxon>Viridiplantae</taxon>
        <taxon>Streptophyta</taxon>
        <taxon>Embryophyta</taxon>
        <taxon>Tracheophyta</taxon>
        <taxon>Spermatophyta</taxon>
        <taxon>Magnoliopsida</taxon>
        <taxon>Liliopsida</taxon>
        <taxon>Asparagales</taxon>
        <taxon>Asparagaceae</taxon>
        <taxon>Asparagoideae</taxon>
        <taxon>Asparagus</taxon>
    </lineage>
</organism>
<accession>A0A5P1EIL4</accession>
<dbReference type="PANTHER" id="PTHR48478:SF1">
    <property type="entry name" value="LECTIN-LIKE"/>
    <property type="match status" value="1"/>
</dbReference>
<reference evidence="2" key="1">
    <citation type="journal article" date="2017" name="Nat. Commun.">
        <title>The asparagus genome sheds light on the origin and evolution of a young Y chromosome.</title>
        <authorList>
            <person name="Harkess A."/>
            <person name="Zhou J."/>
            <person name="Xu C."/>
            <person name="Bowers J.E."/>
            <person name="Van der Hulst R."/>
            <person name="Ayyampalayam S."/>
            <person name="Mercati F."/>
            <person name="Riccardi P."/>
            <person name="McKain M.R."/>
            <person name="Kakrana A."/>
            <person name="Tang H."/>
            <person name="Ray J."/>
            <person name="Groenendijk J."/>
            <person name="Arikit S."/>
            <person name="Mathioni S.M."/>
            <person name="Nakano M."/>
            <person name="Shan H."/>
            <person name="Telgmann-Rauber A."/>
            <person name="Kanno A."/>
            <person name="Yue Z."/>
            <person name="Chen H."/>
            <person name="Li W."/>
            <person name="Chen Y."/>
            <person name="Xu X."/>
            <person name="Zhang Y."/>
            <person name="Luo S."/>
            <person name="Chen H."/>
            <person name="Gao J."/>
            <person name="Mao Z."/>
            <person name="Pires J.C."/>
            <person name="Luo M."/>
            <person name="Kudrna D."/>
            <person name="Wing R.A."/>
            <person name="Meyers B.C."/>
            <person name="Yi K."/>
            <person name="Kong H."/>
            <person name="Lavrijsen P."/>
            <person name="Sunseri F."/>
            <person name="Falavigna A."/>
            <person name="Ye Y."/>
            <person name="Leebens-Mack J.H."/>
            <person name="Chen G."/>
        </authorList>
    </citation>
    <scope>NUCLEOTIDE SEQUENCE [LARGE SCALE GENOMIC DNA]</scope>
    <source>
        <strain evidence="2">cv. DH0086</strain>
    </source>
</reference>
<gene>
    <name evidence="1" type="ORF">A4U43_C06F1050</name>
</gene>
<dbReference type="OMA" id="WVVPKEP"/>
<dbReference type="Pfam" id="PF14299">
    <property type="entry name" value="PP2"/>
    <property type="match status" value="1"/>
</dbReference>
<dbReference type="PANTHER" id="PTHR48478">
    <property type="entry name" value="LECTIN-LIKE"/>
    <property type="match status" value="1"/>
</dbReference>
<dbReference type="InterPro" id="IPR025886">
    <property type="entry name" value="PP2-like"/>
</dbReference>
<evidence type="ECO:0000313" key="1">
    <source>
        <dbReference type="EMBL" id="ONK65795.1"/>
    </source>
</evidence>
<evidence type="ECO:0008006" key="3">
    <source>
        <dbReference type="Google" id="ProtNLM"/>
    </source>
</evidence>
<protein>
    <recommendedName>
        <fullName evidence="3">Protein PHLOEM PROTEIN 2-LIKE A9-like</fullName>
    </recommendedName>
</protein>
<dbReference type="Gramene" id="ONK65795">
    <property type="protein sequence ID" value="ONK65795"/>
    <property type="gene ID" value="A4U43_C06F1050"/>
</dbReference>
<dbReference type="InterPro" id="IPR052147">
    <property type="entry name" value="PP2-like/Lectin"/>
</dbReference>
<sequence length="152" mass="17064">METDGSSNLVHSRSYGVEMTATGAFLKKKRKDQPVELLQVSWLEVTGSLGVDQLPKGQELMFKFNVRLKSDAFGWKNAPVYLSAGFGRACSWKKYDLSLLKKETIVEVPQYPRVKVPTNPAPGDKIHFGMYEIWTGTWKGGLFIHDVVIEAV</sequence>
<proteinExistence type="predicted"/>
<dbReference type="AlphaFoldDB" id="A0A5P1EIL4"/>
<keyword evidence="2" id="KW-1185">Reference proteome</keyword>